<dbReference type="SUPFAM" id="SSF69572">
    <property type="entry name" value="Activating enzymes of the ubiquitin-like proteins"/>
    <property type="match status" value="1"/>
</dbReference>
<dbReference type="GO" id="GO:0008641">
    <property type="term" value="F:ubiquitin-like modifier activating enzyme activity"/>
    <property type="evidence" value="ECO:0007669"/>
    <property type="project" value="InterPro"/>
</dbReference>
<comment type="caution">
    <text evidence="3">The sequence shown here is derived from an EMBL/GenBank/DDBJ whole genome shotgun (WGS) entry which is preliminary data.</text>
</comment>
<evidence type="ECO:0000256" key="2">
    <source>
        <dbReference type="SAM" id="MobiDB-lite"/>
    </source>
</evidence>
<evidence type="ECO:0000313" key="4">
    <source>
        <dbReference type="Proteomes" id="UP000499080"/>
    </source>
</evidence>
<name>A0A4Y2UQL7_ARAVE</name>
<evidence type="ECO:0000313" key="3">
    <source>
        <dbReference type="EMBL" id="GBO15168.1"/>
    </source>
</evidence>
<feature type="compositionally biased region" description="Low complexity" evidence="2">
    <location>
        <begin position="91"/>
        <end position="100"/>
    </location>
</feature>
<comment type="pathway">
    <text evidence="1">Protein modification.</text>
</comment>
<proteinExistence type="predicted"/>
<reference evidence="3 4" key="1">
    <citation type="journal article" date="2019" name="Sci. Rep.">
        <title>Orb-weaving spider Araneus ventricosus genome elucidates the spidroin gene catalogue.</title>
        <authorList>
            <person name="Kono N."/>
            <person name="Nakamura H."/>
            <person name="Ohtoshi R."/>
            <person name="Moran D.A.P."/>
            <person name="Shinohara A."/>
            <person name="Yoshida Y."/>
            <person name="Fujiwara M."/>
            <person name="Mori M."/>
            <person name="Tomita M."/>
            <person name="Arakawa K."/>
        </authorList>
    </citation>
    <scope>NUCLEOTIDE SEQUENCE [LARGE SCALE GENOMIC DNA]</scope>
</reference>
<dbReference type="InterPro" id="IPR035985">
    <property type="entry name" value="Ubiquitin-activating_enz"/>
</dbReference>
<gene>
    <name evidence="3" type="ORF">AVEN_122700_1</name>
</gene>
<evidence type="ECO:0000256" key="1">
    <source>
        <dbReference type="ARBA" id="ARBA00043952"/>
    </source>
</evidence>
<keyword evidence="4" id="KW-1185">Reference proteome</keyword>
<dbReference type="OrthoDB" id="412647at2759"/>
<dbReference type="Proteomes" id="UP000499080">
    <property type="component" value="Unassembled WGS sequence"/>
</dbReference>
<sequence length="161" mass="18116">MKDSEEEKLYDNSFQRSLLENFTNKIEDSSGFGSREFPIRSLSKRGMEQKSDAFAFIGNHVETISEELVQHNASNKTGVLPKSIKSKESRSSSTIEENSASSNGMYYLTKADIGKNRAVASLQQLTELNSYVSVHAHTEDLSEDFLKKFKVSNRSVKSKIH</sequence>
<protein>
    <submittedName>
        <fullName evidence="3">Uncharacterized protein</fullName>
    </submittedName>
</protein>
<dbReference type="AlphaFoldDB" id="A0A4Y2UQL7"/>
<dbReference type="InterPro" id="IPR042449">
    <property type="entry name" value="Ub-E1_IAD_1"/>
</dbReference>
<organism evidence="3 4">
    <name type="scientific">Araneus ventricosus</name>
    <name type="common">Orbweaver spider</name>
    <name type="synonym">Epeira ventricosa</name>
    <dbReference type="NCBI Taxonomy" id="182803"/>
    <lineage>
        <taxon>Eukaryota</taxon>
        <taxon>Metazoa</taxon>
        <taxon>Ecdysozoa</taxon>
        <taxon>Arthropoda</taxon>
        <taxon>Chelicerata</taxon>
        <taxon>Arachnida</taxon>
        <taxon>Araneae</taxon>
        <taxon>Araneomorphae</taxon>
        <taxon>Entelegynae</taxon>
        <taxon>Araneoidea</taxon>
        <taxon>Araneidae</taxon>
        <taxon>Araneus</taxon>
    </lineage>
</organism>
<dbReference type="Gene3D" id="3.50.50.80">
    <property type="entry name" value="Ubiquitin-activating enzyme E1, inactive adenylation domain, subdomain 1"/>
    <property type="match status" value="1"/>
</dbReference>
<feature type="region of interest" description="Disordered" evidence="2">
    <location>
        <begin position="80"/>
        <end position="100"/>
    </location>
</feature>
<dbReference type="EMBL" id="BGPR01039237">
    <property type="protein sequence ID" value="GBO15168.1"/>
    <property type="molecule type" value="Genomic_DNA"/>
</dbReference>
<accession>A0A4Y2UQL7</accession>